<feature type="transmembrane region" description="Helical" evidence="7">
    <location>
        <begin position="30"/>
        <end position="52"/>
    </location>
</feature>
<gene>
    <name evidence="8" type="ORF">apy_16670</name>
</gene>
<organism evidence="8 9">
    <name type="scientific">Aeropyrum pernix</name>
    <dbReference type="NCBI Taxonomy" id="56636"/>
    <lineage>
        <taxon>Archaea</taxon>
        <taxon>Thermoproteota</taxon>
        <taxon>Thermoprotei</taxon>
        <taxon>Desulfurococcales</taxon>
        <taxon>Desulfurococcaceae</taxon>
        <taxon>Aeropyrum</taxon>
    </lineage>
</organism>
<evidence type="ECO:0000313" key="8">
    <source>
        <dbReference type="EMBL" id="GBF09942.1"/>
    </source>
</evidence>
<keyword evidence="4 7" id="KW-0812">Transmembrane</keyword>
<feature type="transmembrane region" description="Helical" evidence="7">
    <location>
        <begin position="368"/>
        <end position="387"/>
    </location>
</feature>
<sequence length="404" mass="44370">MSVGEVFGVFPEFGNILPNELAYDFKAGGAIWGVLLVVYPLMTGILAGSYLVSALAYGFGVKRLYRVAGLSLIISVGLLLSAPIFPMADLKQPQRAFEIFLRPHVIPSDAYPGVSPMAFFGILYIPLLVVALLNLIFVYRADMAAKAEATGNVIYRILSLGRGYSSEDVERDRRIVKALSIIGVILAILFHGYFDILLASIKSRILWVDPSLPIRLLASAVFSGAALVTVAYYIAARFSPGESIDAGTMKTLSLIMLFGLAAALVTEITSEILRGGYYLLPGEGIEYYESLRESMFIDNAYYILALILLVSLLIPRVRENIHSVAAIAALAVVTEILNKWLVVIVPQLLSRTEAGFLEYAIEGWEVRLLVGGLAWTVFVFTILLWIFPWNGKFASRWDIVGEGR</sequence>
<dbReference type="AlphaFoldDB" id="A0A401HC42"/>
<evidence type="ECO:0000256" key="7">
    <source>
        <dbReference type="SAM" id="Phobius"/>
    </source>
</evidence>
<feature type="transmembrane region" description="Helical" evidence="7">
    <location>
        <begin position="254"/>
        <end position="280"/>
    </location>
</feature>
<dbReference type="OrthoDB" id="375768at2157"/>
<feature type="transmembrane region" description="Helical" evidence="7">
    <location>
        <begin position="300"/>
        <end position="317"/>
    </location>
</feature>
<comment type="similarity">
    <text evidence="2">Belongs to the NrfD family.</text>
</comment>
<feature type="transmembrane region" description="Helical" evidence="7">
    <location>
        <begin position="64"/>
        <end position="85"/>
    </location>
</feature>
<evidence type="ECO:0000256" key="3">
    <source>
        <dbReference type="ARBA" id="ARBA00022475"/>
    </source>
</evidence>
<dbReference type="InterPro" id="IPR005614">
    <property type="entry name" value="NrfD-like"/>
</dbReference>
<proteinExistence type="inferred from homology"/>
<keyword evidence="3" id="KW-1003">Cell membrane</keyword>
<dbReference type="InterPro" id="IPR052049">
    <property type="entry name" value="Electron_transfer_protein"/>
</dbReference>
<evidence type="ECO:0000256" key="4">
    <source>
        <dbReference type="ARBA" id="ARBA00022692"/>
    </source>
</evidence>
<protein>
    <submittedName>
        <fullName evidence="8">Molybdopterin oxidoreductase, membrane subunit</fullName>
    </submittedName>
</protein>
<feature type="transmembrane region" description="Helical" evidence="7">
    <location>
        <begin position="214"/>
        <end position="234"/>
    </location>
</feature>
<dbReference type="PANTHER" id="PTHR34856">
    <property type="entry name" value="PROTEIN NRFD"/>
    <property type="match status" value="1"/>
</dbReference>
<feature type="transmembrane region" description="Helical" evidence="7">
    <location>
        <begin position="117"/>
        <end position="139"/>
    </location>
</feature>
<dbReference type="Gene3D" id="1.20.1630.10">
    <property type="entry name" value="Formate dehydrogenase/DMSO reductase domain"/>
    <property type="match status" value="1"/>
</dbReference>
<evidence type="ECO:0000256" key="1">
    <source>
        <dbReference type="ARBA" id="ARBA00004651"/>
    </source>
</evidence>
<keyword evidence="6 7" id="KW-0472">Membrane</keyword>
<dbReference type="GO" id="GO:0005886">
    <property type="term" value="C:plasma membrane"/>
    <property type="evidence" value="ECO:0007669"/>
    <property type="project" value="UniProtKB-SubCell"/>
</dbReference>
<name>A0A401HC42_AERPX</name>
<dbReference type="RefSeq" id="WP_131160838.1">
    <property type="nucleotide sequence ID" value="NZ_BDMD01000141.1"/>
</dbReference>
<dbReference type="EMBL" id="BDMD01000141">
    <property type="protein sequence ID" value="GBF09942.1"/>
    <property type="molecule type" value="Genomic_DNA"/>
</dbReference>
<evidence type="ECO:0000256" key="2">
    <source>
        <dbReference type="ARBA" id="ARBA00008929"/>
    </source>
</evidence>
<evidence type="ECO:0000313" key="9">
    <source>
        <dbReference type="Proteomes" id="UP000291213"/>
    </source>
</evidence>
<evidence type="ECO:0000256" key="5">
    <source>
        <dbReference type="ARBA" id="ARBA00022989"/>
    </source>
</evidence>
<dbReference type="Pfam" id="PF03916">
    <property type="entry name" value="NrfD"/>
    <property type="match status" value="1"/>
</dbReference>
<feature type="transmembrane region" description="Helical" evidence="7">
    <location>
        <begin position="324"/>
        <end position="348"/>
    </location>
</feature>
<feature type="transmembrane region" description="Helical" evidence="7">
    <location>
        <begin position="175"/>
        <end position="194"/>
    </location>
</feature>
<evidence type="ECO:0000256" key="6">
    <source>
        <dbReference type="ARBA" id="ARBA00023136"/>
    </source>
</evidence>
<comment type="subcellular location">
    <subcellularLocation>
        <location evidence="1">Cell membrane</location>
        <topology evidence="1">Multi-pass membrane protein</topology>
    </subcellularLocation>
</comment>
<accession>A0A401HC42</accession>
<reference evidence="8 9" key="1">
    <citation type="submission" date="2017-02" db="EMBL/GenBank/DDBJ databases">
        <title>isolation and characterization of a novel temperate virus Aeropyrum globular virus 1 infecting hyperthermophilic archaeon Aeropyrum.</title>
        <authorList>
            <person name="Yumiya M."/>
            <person name="Yoshida T."/>
            <person name="Sako Y."/>
        </authorList>
    </citation>
    <scope>NUCLEOTIDE SEQUENCE [LARGE SCALE GENOMIC DNA]</scope>
    <source>
        <strain evidence="8 9">YK1-12-2013</strain>
    </source>
</reference>
<keyword evidence="5 7" id="KW-1133">Transmembrane helix</keyword>
<dbReference type="PANTHER" id="PTHR34856:SF2">
    <property type="entry name" value="PROTEIN NRFD"/>
    <property type="match status" value="1"/>
</dbReference>
<comment type="caution">
    <text evidence="8">The sequence shown here is derived from an EMBL/GenBank/DDBJ whole genome shotgun (WGS) entry which is preliminary data.</text>
</comment>
<dbReference type="Proteomes" id="UP000291213">
    <property type="component" value="Unassembled WGS sequence"/>
</dbReference>